<dbReference type="RefSeq" id="WP_378559956.1">
    <property type="nucleotide sequence ID" value="NZ_JBHSDL010000014.1"/>
</dbReference>
<feature type="region of interest" description="Disordered" evidence="1">
    <location>
        <begin position="241"/>
        <end position="263"/>
    </location>
</feature>
<dbReference type="InterPro" id="IPR029058">
    <property type="entry name" value="AB_hydrolase_fold"/>
</dbReference>
<organism evidence="3 4">
    <name type="scientific">Nocardia halotolerans</name>
    <dbReference type="NCBI Taxonomy" id="1755878"/>
    <lineage>
        <taxon>Bacteria</taxon>
        <taxon>Bacillati</taxon>
        <taxon>Actinomycetota</taxon>
        <taxon>Actinomycetes</taxon>
        <taxon>Mycobacteriales</taxon>
        <taxon>Nocardiaceae</taxon>
        <taxon>Nocardia</taxon>
    </lineage>
</organism>
<feature type="domain" description="Serine aminopeptidase S33" evidence="2">
    <location>
        <begin position="56"/>
        <end position="209"/>
    </location>
</feature>
<name>A0ABV8VGL1_9NOCA</name>
<dbReference type="EMBL" id="JBHSDL010000014">
    <property type="protein sequence ID" value="MFC4374614.1"/>
    <property type="molecule type" value="Genomic_DNA"/>
</dbReference>
<accession>A0ABV8VGL1</accession>
<dbReference type="SUPFAM" id="SSF53474">
    <property type="entry name" value="alpha/beta-Hydrolases"/>
    <property type="match status" value="1"/>
</dbReference>
<evidence type="ECO:0000259" key="2">
    <source>
        <dbReference type="Pfam" id="PF12146"/>
    </source>
</evidence>
<dbReference type="Gene3D" id="3.40.50.1820">
    <property type="entry name" value="alpha/beta hydrolase"/>
    <property type="match status" value="1"/>
</dbReference>
<reference evidence="4" key="1">
    <citation type="journal article" date="2019" name="Int. J. Syst. Evol. Microbiol.">
        <title>The Global Catalogue of Microorganisms (GCM) 10K type strain sequencing project: providing services to taxonomists for standard genome sequencing and annotation.</title>
        <authorList>
            <consortium name="The Broad Institute Genomics Platform"/>
            <consortium name="The Broad Institute Genome Sequencing Center for Infectious Disease"/>
            <person name="Wu L."/>
            <person name="Ma J."/>
        </authorList>
    </citation>
    <scope>NUCLEOTIDE SEQUENCE [LARGE SCALE GENOMIC DNA]</scope>
    <source>
        <strain evidence="4">IBRC-M 10490</strain>
    </source>
</reference>
<keyword evidence="3" id="KW-0378">Hydrolase</keyword>
<dbReference type="Pfam" id="PF12146">
    <property type="entry name" value="Hydrolase_4"/>
    <property type="match status" value="1"/>
</dbReference>
<evidence type="ECO:0000256" key="1">
    <source>
        <dbReference type="SAM" id="MobiDB-lite"/>
    </source>
</evidence>
<protein>
    <submittedName>
        <fullName evidence="3">Alpha/beta fold hydrolase</fullName>
    </submittedName>
</protein>
<proteinExistence type="predicted"/>
<dbReference type="GO" id="GO:0016787">
    <property type="term" value="F:hydrolase activity"/>
    <property type="evidence" value="ECO:0007669"/>
    <property type="project" value="UniProtKB-KW"/>
</dbReference>
<evidence type="ECO:0000313" key="4">
    <source>
        <dbReference type="Proteomes" id="UP001595844"/>
    </source>
</evidence>
<dbReference type="InterPro" id="IPR022742">
    <property type="entry name" value="Hydrolase_4"/>
</dbReference>
<comment type="caution">
    <text evidence="3">The sequence shown here is derived from an EMBL/GenBank/DDBJ whole genome shotgun (WGS) entry which is preliminary data.</text>
</comment>
<keyword evidence="4" id="KW-1185">Reference proteome</keyword>
<evidence type="ECO:0000313" key="3">
    <source>
        <dbReference type="EMBL" id="MFC4374614.1"/>
    </source>
</evidence>
<gene>
    <name evidence="3" type="ORF">ACFO5K_10945</name>
</gene>
<dbReference type="Proteomes" id="UP001595844">
    <property type="component" value="Unassembled WGS sequence"/>
</dbReference>
<sequence length="263" mass="26952">MLRTPPQLTVVALPGTGSDADFAARAFGPAAAARGWRFEAVEPDPEAVIASCTAALDTAARRGPVLAAGISLGAAIALDWAAGHRDMTVGVITALPAWTGAETATCPAALSASATAGQLRADGLETVIARMRASSPAWLAEALTQSWRGQWPHLPRALDEAAAYAWPTVERLAGCAVPVAVVGASDDPVHPIAVAEQWAATLPSARLHRITLAELGADPSILGHTGITELDLLAADPVAPDIDPADSRTVSPRPAAVAEIRRG</sequence>